<proteinExistence type="predicted"/>
<protein>
    <submittedName>
        <fullName evidence="1">Uncharacterized protein</fullName>
    </submittedName>
</protein>
<sequence>MSNTFYGLDFLVKLGINIARTMKYPDHFDTVNNRNVKDHVTLEREALQIRK</sequence>
<dbReference type="AlphaFoldDB" id="A0A1I4PQL1"/>
<reference evidence="1 2" key="1">
    <citation type="submission" date="2016-10" db="EMBL/GenBank/DDBJ databases">
        <authorList>
            <person name="de Groot N.N."/>
        </authorList>
    </citation>
    <scope>NUCLEOTIDE SEQUENCE [LARGE SCALE GENOMIC DNA]</scope>
    <source>
        <strain evidence="1 2">ATCC 43154</strain>
    </source>
</reference>
<dbReference type="EMBL" id="FOTW01000017">
    <property type="protein sequence ID" value="SFM30112.1"/>
    <property type="molecule type" value="Genomic_DNA"/>
</dbReference>
<organism evidence="1 2">
    <name type="scientific">Rugamonas rubra</name>
    <dbReference type="NCBI Taxonomy" id="758825"/>
    <lineage>
        <taxon>Bacteria</taxon>
        <taxon>Pseudomonadati</taxon>
        <taxon>Pseudomonadota</taxon>
        <taxon>Betaproteobacteria</taxon>
        <taxon>Burkholderiales</taxon>
        <taxon>Oxalobacteraceae</taxon>
        <taxon>Telluria group</taxon>
        <taxon>Rugamonas</taxon>
    </lineage>
</organism>
<evidence type="ECO:0000313" key="1">
    <source>
        <dbReference type="EMBL" id="SFM30112.1"/>
    </source>
</evidence>
<accession>A0A1I4PQL1</accession>
<gene>
    <name evidence="1" type="ORF">SAMN02982985_03539</name>
</gene>
<evidence type="ECO:0000313" key="2">
    <source>
        <dbReference type="Proteomes" id="UP000199470"/>
    </source>
</evidence>
<dbReference type="STRING" id="758825.SAMN02982985_03539"/>
<dbReference type="Proteomes" id="UP000199470">
    <property type="component" value="Unassembled WGS sequence"/>
</dbReference>
<name>A0A1I4PQL1_9BURK</name>
<keyword evidence="2" id="KW-1185">Reference proteome</keyword>